<evidence type="ECO:0000256" key="5">
    <source>
        <dbReference type="ARBA" id="ARBA00023136"/>
    </source>
</evidence>
<feature type="region of interest" description="Disordered" evidence="9">
    <location>
        <begin position="392"/>
        <end position="420"/>
    </location>
</feature>
<comment type="subcellular location">
    <subcellularLocation>
        <location evidence="1">Cell membrane</location>
        <topology evidence="1">Lipid-anchor</topology>
        <topology evidence="1">GPI-anchor</topology>
    </subcellularLocation>
</comment>
<protein>
    <recommendedName>
        <fullName evidence="11">X8 domain-containing protein</fullName>
    </recommendedName>
</protein>
<evidence type="ECO:0000256" key="8">
    <source>
        <dbReference type="ARBA" id="ARBA00023288"/>
    </source>
</evidence>
<keyword evidence="10" id="KW-1133">Transmembrane helix</keyword>
<evidence type="ECO:0000256" key="6">
    <source>
        <dbReference type="ARBA" id="ARBA00023157"/>
    </source>
</evidence>
<dbReference type="OrthoDB" id="1073427at2759"/>
<keyword evidence="10" id="KW-0812">Transmembrane</keyword>
<proteinExistence type="predicted"/>
<evidence type="ECO:0000256" key="1">
    <source>
        <dbReference type="ARBA" id="ARBA00004609"/>
    </source>
</evidence>
<keyword evidence="4" id="KW-0732">Signal</keyword>
<sequence>MEMVSTTKSQNRGFLTEMKCHELMMADTYMELQCKRSTVCCMATLMIVPGYVMIWKSHLKEVVAWDFPSKMYRQNSVVTNDEPRLFLLPLVVLGCVIIFLQLIKGRTFEIPYLVMKVMVHENGCGSNEDRTWNHTGCFLRLRYKMGLVQWWQWKSRAVKNSKTTIQQPQQLLDNMASGGAVQCFAIFLLYLFLYPGHPSVAEMPILEPIQKYKIVGDENRMLISYSETAIQLDAVTGGVPIINPTNPGSGTTPVVNPVDSPPAPSGINPIPTTPPAGMVPPATMNPPTTTNPPATMNPPTTTNPPATTNPTSSGGAWCIASPTASQTALQVALDYACGYGGTDCSPLQPGGSCYNPNTLRDHASYAFNSYYQKNPIPTSCVFSGTAQLTTTDPSSGSCHYASSPSTTTPSISPPVNPAPTPPTPTMMTPTITSPGGPPTVYGVPEPVGQPSSATSVSCFLLFLFSTTGIVGSLLATKHL</sequence>
<evidence type="ECO:0000256" key="4">
    <source>
        <dbReference type="ARBA" id="ARBA00022729"/>
    </source>
</evidence>
<keyword evidence="13" id="KW-1185">Reference proteome</keyword>
<keyword evidence="2" id="KW-1003">Cell membrane</keyword>
<evidence type="ECO:0000313" key="12">
    <source>
        <dbReference type="EMBL" id="KAG6793534.1"/>
    </source>
</evidence>
<dbReference type="Pfam" id="PF07983">
    <property type="entry name" value="X8"/>
    <property type="match status" value="1"/>
</dbReference>
<feature type="transmembrane region" description="Helical" evidence="10">
    <location>
        <begin position="171"/>
        <end position="193"/>
    </location>
</feature>
<keyword evidence="8" id="KW-0449">Lipoprotein</keyword>
<gene>
    <name evidence="12" type="ORF">POTOM_002745</name>
</gene>
<feature type="region of interest" description="Disordered" evidence="9">
    <location>
        <begin position="245"/>
        <end position="313"/>
    </location>
</feature>
<dbReference type="EMBL" id="JAAWWB010000001">
    <property type="protein sequence ID" value="KAG6793534.1"/>
    <property type="molecule type" value="Genomic_DNA"/>
</dbReference>
<evidence type="ECO:0000313" key="13">
    <source>
        <dbReference type="Proteomes" id="UP000886885"/>
    </source>
</evidence>
<dbReference type="GO" id="GO:0005886">
    <property type="term" value="C:plasma membrane"/>
    <property type="evidence" value="ECO:0007669"/>
    <property type="project" value="UniProtKB-SubCell"/>
</dbReference>
<evidence type="ECO:0000256" key="9">
    <source>
        <dbReference type="SAM" id="MobiDB-lite"/>
    </source>
</evidence>
<evidence type="ECO:0000256" key="2">
    <source>
        <dbReference type="ARBA" id="ARBA00022475"/>
    </source>
</evidence>
<evidence type="ECO:0000256" key="3">
    <source>
        <dbReference type="ARBA" id="ARBA00022622"/>
    </source>
</evidence>
<dbReference type="InterPro" id="IPR012946">
    <property type="entry name" value="X8"/>
</dbReference>
<organism evidence="12 13">
    <name type="scientific">Populus tomentosa</name>
    <name type="common">Chinese white poplar</name>
    <dbReference type="NCBI Taxonomy" id="118781"/>
    <lineage>
        <taxon>Eukaryota</taxon>
        <taxon>Viridiplantae</taxon>
        <taxon>Streptophyta</taxon>
        <taxon>Embryophyta</taxon>
        <taxon>Tracheophyta</taxon>
        <taxon>Spermatophyta</taxon>
        <taxon>Magnoliopsida</taxon>
        <taxon>eudicotyledons</taxon>
        <taxon>Gunneridae</taxon>
        <taxon>Pentapetalae</taxon>
        <taxon>rosids</taxon>
        <taxon>fabids</taxon>
        <taxon>Malpighiales</taxon>
        <taxon>Salicaceae</taxon>
        <taxon>Saliceae</taxon>
        <taxon>Populus</taxon>
    </lineage>
</organism>
<feature type="compositionally biased region" description="Polar residues" evidence="9">
    <location>
        <begin position="245"/>
        <end position="254"/>
    </location>
</feature>
<evidence type="ECO:0000259" key="11">
    <source>
        <dbReference type="SMART" id="SM00768"/>
    </source>
</evidence>
<feature type="transmembrane region" description="Helical" evidence="10">
    <location>
        <begin position="37"/>
        <end position="55"/>
    </location>
</feature>
<keyword evidence="6" id="KW-1015">Disulfide bond</keyword>
<feature type="compositionally biased region" description="Low complexity" evidence="9">
    <location>
        <begin position="280"/>
        <end position="311"/>
    </location>
</feature>
<evidence type="ECO:0000256" key="7">
    <source>
        <dbReference type="ARBA" id="ARBA00023180"/>
    </source>
</evidence>
<accession>A0A8X8IZX0</accession>
<feature type="domain" description="X8" evidence="11">
    <location>
        <begin position="316"/>
        <end position="400"/>
    </location>
</feature>
<keyword evidence="7" id="KW-0325">Glycoprotein</keyword>
<dbReference type="FunFam" id="1.20.58.1040:FF:000001">
    <property type="entry name" value="Glucan endo-1,3-beta-glucosidase 4"/>
    <property type="match status" value="1"/>
</dbReference>
<comment type="caution">
    <text evidence="12">The sequence shown here is derived from an EMBL/GenBank/DDBJ whole genome shotgun (WGS) entry which is preliminary data.</text>
</comment>
<dbReference type="Proteomes" id="UP000886885">
    <property type="component" value="Chromosome 1A"/>
</dbReference>
<evidence type="ECO:0000256" key="10">
    <source>
        <dbReference type="SAM" id="Phobius"/>
    </source>
</evidence>
<dbReference type="GO" id="GO:0009506">
    <property type="term" value="C:plasmodesma"/>
    <property type="evidence" value="ECO:0007669"/>
    <property type="project" value="UniProtKB-ARBA"/>
</dbReference>
<dbReference type="AlphaFoldDB" id="A0A8X8IZX0"/>
<dbReference type="InterPro" id="IPR044788">
    <property type="entry name" value="X8_dom_prot"/>
</dbReference>
<dbReference type="PANTHER" id="PTHR31044:SF132">
    <property type="entry name" value="BETA-1,3 GLUCANASE"/>
    <property type="match status" value="1"/>
</dbReference>
<dbReference type="SMART" id="SM00768">
    <property type="entry name" value="X8"/>
    <property type="match status" value="1"/>
</dbReference>
<keyword evidence="3" id="KW-0336">GPI-anchor</keyword>
<keyword evidence="5 10" id="KW-0472">Membrane</keyword>
<dbReference type="GO" id="GO:0098552">
    <property type="term" value="C:side of membrane"/>
    <property type="evidence" value="ECO:0007669"/>
    <property type="project" value="UniProtKB-KW"/>
</dbReference>
<reference evidence="12" key="1">
    <citation type="journal article" date="2020" name="bioRxiv">
        <title>Hybrid origin of Populus tomentosa Carr. identified through genome sequencing and phylogenomic analysis.</title>
        <authorList>
            <person name="An X."/>
            <person name="Gao K."/>
            <person name="Chen Z."/>
            <person name="Li J."/>
            <person name="Yang X."/>
            <person name="Yang X."/>
            <person name="Zhou J."/>
            <person name="Guo T."/>
            <person name="Zhao T."/>
            <person name="Huang S."/>
            <person name="Miao D."/>
            <person name="Khan W.U."/>
            <person name="Rao P."/>
            <person name="Ye M."/>
            <person name="Lei B."/>
            <person name="Liao W."/>
            <person name="Wang J."/>
            <person name="Ji L."/>
            <person name="Li Y."/>
            <person name="Guo B."/>
            <person name="Mustafa N.S."/>
            <person name="Li S."/>
            <person name="Yun Q."/>
            <person name="Keller S.R."/>
            <person name="Mao J."/>
            <person name="Zhang R."/>
            <person name="Strauss S.H."/>
        </authorList>
    </citation>
    <scope>NUCLEOTIDE SEQUENCE</scope>
    <source>
        <strain evidence="12">GM15</strain>
        <tissue evidence="12">Leaf</tissue>
    </source>
</reference>
<feature type="compositionally biased region" description="Pro residues" evidence="9">
    <location>
        <begin position="411"/>
        <end position="420"/>
    </location>
</feature>
<feature type="transmembrane region" description="Helical" evidence="10">
    <location>
        <begin position="85"/>
        <end position="103"/>
    </location>
</feature>
<dbReference type="PANTHER" id="PTHR31044">
    <property type="entry name" value="BETA-1,3 GLUCANASE"/>
    <property type="match status" value="1"/>
</dbReference>
<name>A0A8X8IZX0_POPTO</name>